<organism evidence="2 3">
    <name type="scientific">Neorhizobium galegae bv. orientalis str. HAMBI 540</name>
    <dbReference type="NCBI Taxonomy" id="1028800"/>
    <lineage>
        <taxon>Bacteria</taxon>
        <taxon>Pseudomonadati</taxon>
        <taxon>Pseudomonadota</taxon>
        <taxon>Alphaproteobacteria</taxon>
        <taxon>Hyphomicrobiales</taxon>
        <taxon>Rhizobiaceae</taxon>
        <taxon>Rhizobium/Agrobacterium group</taxon>
        <taxon>Neorhizobium</taxon>
    </lineage>
</organism>
<feature type="domain" description="Wadjet protein JetD C-terminal" evidence="1">
    <location>
        <begin position="229"/>
        <end position="347"/>
    </location>
</feature>
<dbReference type="HOGENOM" id="CLU_054915_1_0_5"/>
<name>A0A068SW28_NEOGA</name>
<reference evidence="3" key="1">
    <citation type="journal article" date="2014" name="BMC Genomics">
        <title>Genome sequencing of two Neorhizobium galegae strains reveals a noeT gene responsible for the unusual acetylation of the nodulation factors.</title>
        <authorList>
            <person name="Osterman J."/>
            <person name="Marsh J."/>
            <person name="Laine P.K."/>
            <person name="Zeng Z."/>
            <person name="Alatalo E."/>
            <person name="Sullivan J.T."/>
            <person name="Young J.P."/>
            <person name="Thomas-Oates J."/>
            <person name="Paulin L."/>
            <person name="Lindstrom K."/>
        </authorList>
    </citation>
    <scope>NUCLEOTIDE SEQUENCE [LARGE SCALE GENOMIC DNA]</scope>
    <source>
        <strain evidence="3">HAMBI 540</strain>
    </source>
</reference>
<dbReference type="InterPro" id="IPR024534">
    <property type="entry name" value="JetD_C"/>
</dbReference>
<evidence type="ECO:0000259" key="1">
    <source>
        <dbReference type="Pfam" id="PF09983"/>
    </source>
</evidence>
<dbReference type="AlphaFoldDB" id="A0A068SW28"/>
<sequence length="393" mass="43065">MARGRKFTIAQDLLQDLLDRFEDGTAQPVGYPDHGGFADITASDVFMRKIGEAERRGGVALVYGSGRRRGELKLVRLTDARLLYEYLDRTPSRQTALTVGEEVLGGLSIHPAIRDVAFSAVEAWSRNRKWINIGVESAASMRNAVILAQAIVEKRHLDLDYRTFSRRIVADSKALEKLEGAVLRLVGAVVDVPPASSARAAFATLGLERFSPPLLLSGRFLLDGISVGASLSYLGIPPTEMMRISFSRQPDYVLTVENFASFNRHVLEADPNGSGLTLFVGGYPSLAAQKAIAVVASMLPDTVPFFHWSDIDADGTWIFRTIERALERRLRPHLMSRELAEAFGVASIGASKLRRGEAAGSMISNLVDYLAQPEAKIMEQEQVDPQIPNIVAT</sequence>
<gene>
    <name evidence="2" type="ORF">RG540_CH39130</name>
</gene>
<dbReference type="Pfam" id="PF09983">
    <property type="entry name" value="JetD_C"/>
    <property type="match status" value="1"/>
</dbReference>
<dbReference type="EMBL" id="HG938353">
    <property type="protein sequence ID" value="CDN50069.1"/>
    <property type="molecule type" value="Genomic_DNA"/>
</dbReference>
<keyword evidence="3" id="KW-1185">Reference proteome</keyword>
<dbReference type="KEGG" id="ngg:RG540_CH39130"/>
<dbReference type="GeneID" id="24255990"/>
<dbReference type="OrthoDB" id="186173at2"/>
<evidence type="ECO:0000313" key="3">
    <source>
        <dbReference type="Proteomes" id="UP000028181"/>
    </source>
</evidence>
<protein>
    <submittedName>
        <fullName evidence="2">Blr1991 protein</fullName>
    </submittedName>
</protein>
<dbReference type="Gene3D" id="3.40.1360.10">
    <property type="match status" value="1"/>
</dbReference>
<accession>A0A068SW28</accession>
<dbReference type="Proteomes" id="UP000028181">
    <property type="component" value="Chromosome I"/>
</dbReference>
<dbReference type="RefSeq" id="WP_038591305.1">
    <property type="nucleotide sequence ID" value="NZ_HG938353.1"/>
</dbReference>
<dbReference type="PATRIC" id="fig|1028800.3.peg.3977"/>
<evidence type="ECO:0000313" key="2">
    <source>
        <dbReference type="EMBL" id="CDN50069.1"/>
    </source>
</evidence>
<proteinExistence type="predicted"/>
<dbReference type="eggNOG" id="COG4228">
    <property type="taxonomic scope" value="Bacteria"/>
</dbReference>